<evidence type="ECO:0000313" key="2">
    <source>
        <dbReference type="EMBL" id="RRJ62283.1"/>
    </source>
</evidence>
<organism evidence="2 3">
    <name type="scientific">Paenibacillus oralis</name>
    <dbReference type="NCBI Taxonomy" id="2490856"/>
    <lineage>
        <taxon>Bacteria</taxon>
        <taxon>Bacillati</taxon>
        <taxon>Bacillota</taxon>
        <taxon>Bacilli</taxon>
        <taxon>Bacillales</taxon>
        <taxon>Paenibacillaceae</taxon>
        <taxon>Paenibacillus</taxon>
    </lineage>
</organism>
<evidence type="ECO:0000313" key="3">
    <source>
        <dbReference type="Proteomes" id="UP000267017"/>
    </source>
</evidence>
<dbReference type="Pfam" id="PF08484">
    <property type="entry name" value="Methyltransf_14"/>
    <property type="match status" value="1"/>
</dbReference>
<dbReference type="Gene3D" id="3.40.50.720">
    <property type="entry name" value="NAD(P)-binding Rossmann-like Domain"/>
    <property type="match status" value="1"/>
</dbReference>
<reference evidence="2 3" key="1">
    <citation type="submission" date="2018-11" db="EMBL/GenBank/DDBJ databases">
        <title>Genome sequencing of Paenibacillus sp. KCOM 3021 (= ChDC PVNT-B20).</title>
        <authorList>
            <person name="Kook J.-K."/>
            <person name="Park S.-N."/>
            <person name="Lim Y.K."/>
        </authorList>
    </citation>
    <scope>NUCLEOTIDE SEQUENCE [LARGE SCALE GENOMIC DNA]</scope>
    <source>
        <strain evidence="2 3">KCOM 3021</strain>
    </source>
</reference>
<comment type="caution">
    <text evidence="2">The sequence shown here is derived from an EMBL/GenBank/DDBJ whole genome shotgun (WGS) entry which is preliminary data.</text>
</comment>
<accession>A0A3P3U171</accession>
<sequence length="435" mass="49849">MEGMLLQKLLDMLVALMEKGIFDNRYIVIFGANAPGTVMINYLEKQNIKVDAVIDNNTLLHGKHFMEISISSPEEVLSNFKENALIMIASKYYDEMKQQLEQMGYKNQIHILQMLNLSGNVKFDTSIDAFQNAKETVKCGLSVYQRIKKKYGDTIIVMAPVRPNGDVYIIASYLDAYAKKMSSTSNKPIVLTVIGNACEASAKLFNIEHIEKLSWDESAQLAAYANFLPHKIKVINPYISHLETYQYIDGYRGLTFLDIMKHGLLGLTPEDTIVRPEHEYRGEVVQEVFDKYELREHNTVILAPYANSIPQIRWDLWEKVAEHLKNKNYIVCTNCGTKEEKPVRGTKPVMFSFRDAVAVIEKAGYLIAYRSGFCDIVAQSKCKKIIVYPHHFSGLSSLRDFFGMEHELYRQEELIQIEHTFATTDELVDEIVKHF</sequence>
<dbReference type="InterPro" id="IPR029063">
    <property type="entry name" value="SAM-dependent_MTases_sf"/>
</dbReference>
<keyword evidence="3" id="KW-1185">Reference proteome</keyword>
<gene>
    <name evidence="2" type="ORF">EHV15_04465</name>
</gene>
<name>A0A3P3U171_9BACL</name>
<dbReference type="SUPFAM" id="SSF53335">
    <property type="entry name" value="S-adenosyl-L-methionine-dependent methyltransferases"/>
    <property type="match status" value="1"/>
</dbReference>
<feature type="domain" description="C-methyltransferase" evidence="1">
    <location>
        <begin position="11"/>
        <end position="106"/>
    </location>
</feature>
<dbReference type="AlphaFoldDB" id="A0A3P3U171"/>
<dbReference type="InterPro" id="IPR013691">
    <property type="entry name" value="MeTrfase_14"/>
</dbReference>
<dbReference type="EMBL" id="RRCN01000001">
    <property type="protein sequence ID" value="RRJ62283.1"/>
    <property type="molecule type" value="Genomic_DNA"/>
</dbReference>
<dbReference type="OrthoDB" id="5672604at2"/>
<evidence type="ECO:0000259" key="1">
    <source>
        <dbReference type="Pfam" id="PF08484"/>
    </source>
</evidence>
<proteinExistence type="predicted"/>
<dbReference type="Proteomes" id="UP000267017">
    <property type="component" value="Unassembled WGS sequence"/>
</dbReference>
<protein>
    <recommendedName>
        <fullName evidence="1">C-methyltransferase domain-containing protein</fullName>
    </recommendedName>
</protein>